<gene>
    <name evidence="1" type="ORF">NPIL_2461</name>
</gene>
<accession>A0A8X6UC44</accession>
<dbReference type="Proteomes" id="UP000887013">
    <property type="component" value="Unassembled WGS sequence"/>
</dbReference>
<comment type="caution">
    <text evidence="1">The sequence shown here is derived from an EMBL/GenBank/DDBJ whole genome shotgun (WGS) entry which is preliminary data.</text>
</comment>
<organism evidence="1 2">
    <name type="scientific">Nephila pilipes</name>
    <name type="common">Giant wood spider</name>
    <name type="synonym">Nephila maculata</name>
    <dbReference type="NCBI Taxonomy" id="299642"/>
    <lineage>
        <taxon>Eukaryota</taxon>
        <taxon>Metazoa</taxon>
        <taxon>Ecdysozoa</taxon>
        <taxon>Arthropoda</taxon>
        <taxon>Chelicerata</taxon>
        <taxon>Arachnida</taxon>
        <taxon>Araneae</taxon>
        <taxon>Araneomorphae</taxon>
        <taxon>Entelegynae</taxon>
        <taxon>Araneoidea</taxon>
        <taxon>Nephilidae</taxon>
        <taxon>Nephila</taxon>
    </lineage>
</organism>
<protein>
    <submittedName>
        <fullName evidence="1">Uncharacterized protein</fullName>
    </submittedName>
</protein>
<dbReference type="EMBL" id="BMAW01079525">
    <property type="protein sequence ID" value="GFU15605.1"/>
    <property type="molecule type" value="Genomic_DNA"/>
</dbReference>
<dbReference type="AlphaFoldDB" id="A0A8X6UC44"/>
<proteinExistence type="predicted"/>
<evidence type="ECO:0000313" key="1">
    <source>
        <dbReference type="EMBL" id="GFU15605.1"/>
    </source>
</evidence>
<reference evidence="1" key="1">
    <citation type="submission" date="2020-08" db="EMBL/GenBank/DDBJ databases">
        <title>Multicomponent nature underlies the extraordinary mechanical properties of spider dragline silk.</title>
        <authorList>
            <person name="Kono N."/>
            <person name="Nakamura H."/>
            <person name="Mori M."/>
            <person name="Yoshida Y."/>
            <person name="Ohtoshi R."/>
            <person name="Malay A.D."/>
            <person name="Moran D.A.P."/>
            <person name="Tomita M."/>
            <person name="Numata K."/>
            <person name="Arakawa K."/>
        </authorList>
    </citation>
    <scope>NUCLEOTIDE SEQUENCE</scope>
</reference>
<keyword evidence="2" id="KW-1185">Reference proteome</keyword>
<sequence>MEMWRTANLLDGAGEEERGDTGWELLSMDFGSLCARHSLEGRENGLLESEAETRNWKIFIGNIGVGAMRGRDREFWKCFALHQEKTKQLKSTVFSAVLV</sequence>
<evidence type="ECO:0000313" key="2">
    <source>
        <dbReference type="Proteomes" id="UP000887013"/>
    </source>
</evidence>
<name>A0A8X6UC44_NEPPI</name>